<protein>
    <submittedName>
        <fullName evidence="1">Uncharacterized protein</fullName>
    </submittedName>
</protein>
<organism evidence="1 2">
    <name type="scientific">Acetatifactor muris</name>
    <dbReference type="NCBI Taxonomy" id="879566"/>
    <lineage>
        <taxon>Bacteria</taxon>
        <taxon>Bacillati</taxon>
        <taxon>Bacillota</taxon>
        <taxon>Clostridia</taxon>
        <taxon>Lachnospirales</taxon>
        <taxon>Lachnospiraceae</taxon>
        <taxon>Acetatifactor</taxon>
    </lineage>
</organism>
<evidence type="ECO:0000313" key="2">
    <source>
        <dbReference type="Proteomes" id="UP000236311"/>
    </source>
</evidence>
<reference evidence="1 2" key="1">
    <citation type="submission" date="2018-01" db="EMBL/GenBank/DDBJ databases">
        <authorList>
            <person name="Gaut B.S."/>
            <person name="Morton B.R."/>
            <person name="Clegg M.T."/>
            <person name="Duvall M.R."/>
        </authorList>
    </citation>
    <scope>NUCLEOTIDE SEQUENCE [LARGE SCALE GENOMIC DNA]</scope>
    <source>
        <strain evidence="1">GP69</strain>
    </source>
</reference>
<evidence type="ECO:0000313" key="1">
    <source>
        <dbReference type="EMBL" id="SOY30137.1"/>
    </source>
</evidence>
<name>A0A2K4ZI29_9FIRM</name>
<dbReference type="EMBL" id="OFSM01000014">
    <property type="protein sequence ID" value="SOY30137.1"/>
    <property type="molecule type" value="Genomic_DNA"/>
</dbReference>
<dbReference type="AlphaFoldDB" id="A0A2K4ZI29"/>
<keyword evidence="2" id="KW-1185">Reference proteome</keyword>
<dbReference type="Proteomes" id="UP000236311">
    <property type="component" value="Unassembled WGS sequence"/>
</dbReference>
<accession>A0A2K4ZI29</accession>
<proteinExistence type="predicted"/>
<gene>
    <name evidence="1" type="ORF">AMURIS_02860</name>
</gene>
<sequence length="32" mass="3719">MRETDEDTLSKWLKLAGNVKNIEDFIKEGPQL</sequence>